<keyword evidence="2" id="KW-1185">Reference proteome</keyword>
<accession>A0ABN9AMT5</accession>
<sequence length="61" mass="6131">MQSLTLVSRDVWSCEGECLISCQGGCMGGSGVVGQCQALFVGEGGVGRCKGLSMGGANFVL</sequence>
<dbReference type="Proteomes" id="UP001162483">
    <property type="component" value="Unassembled WGS sequence"/>
</dbReference>
<organism evidence="1 2">
    <name type="scientific">Staurois parvus</name>
    <dbReference type="NCBI Taxonomy" id="386267"/>
    <lineage>
        <taxon>Eukaryota</taxon>
        <taxon>Metazoa</taxon>
        <taxon>Chordata</taxon>
        <taxon>Craniata</taxon>
        <taxon>Vertebrata</taxon>
        <taxon>Euteleostomi</taxon>
        <taxon>Amphibia</taxon>
        <taxon>Batrachia</taxon>
        <taxon>Anura</taxon>
        <taxon>Neobatrachia</taxon>
        <taxon>Ranoidea</taxon>
        <taxon>Ranidae</taxon>
        <taxon>Staurois</taxon>
    </lineage>
</organism>
<name>A0ABN9AMT5_9NEOB</name>
<gene>
    <name evidence="1" type="ORF">SPARVUS_LOCUS1197505</name>
</gene>
<comment type="caution">
    <text evidence="1">The sequence shown here is derived from an EMBL/GenBank/DDBJ whole genome shotgun (WGS) entry which is preliminary data.</text>
</comment>
<evidence type="ECO:0000313" key="2">
    <source>
        <dbReference type="Proteomes" id="UP001162483"/>
    </source>
</evidence>
<evidence type="ECO:0000313" key="1">
    <source>
        <dbReference type="EMBL" id="CAI9537347.1"/>
    </source>
</evidence>
<reference evidence="1" key="1">
    <citation type="submission" date="2023-05" db="EMBL/GenBank/DDBJ databases">
        <authorList>
            <person name="Stuckert A."/>
        </authorList>
    </citation>
    <scope>NUCLEOTIDE SEQUENCE</scope>
</reference>
<feature type="non-terminal residue" evidence="1">
    <location>
        <position position="61"/>
    </location>
</feature>
<proteinExistence type="predicted"/>
<dbReference type="EMBL" id="CATNWA010000554">
    <property type="protein sequence ID" value="CAI9537347.1"/>
    <property type="molecule type" value="Genomic_DNA"/>
</dbReference>
<protein>
    <submittedName>
        <fullName evidence="1">Uncharacterized protein</fullName>
    </submittedName>
</protein>